<feature type="domain" description="Integrase catalytic" evidence="6">
    <location>
        <begin position="131"/>
        <end position="249"/>
    </location>
</feature>
<dbReference type="GO" id="GO:0006310">
    <property type="term" value="P:DNA recombination"/>
    <property type="evidence" value="ECO:0007669"/>
    <property type="project" value="UniProtKB-KW"/>
</dbReference>
<evidence type="ECO:0000313" key="8">
    <source>
        <dbReference type="Proteomes" id="UP000001227"/>
    </source>
</evidence>
<dbReference type="PANTHER" id="PTHR35528">
    <property type="entry name" value="BLL1675 PROTEIN"/>
    <property type="match status" value="1"/>
</dbReference>
<dbReference type="GO" id="GO:0003887">
    <property type="term" value="F:DNA-directed DNA polymerase activity"/>
    <property type="evidence" value="ECO:0007669"/>
    <property type="project" value="InterPro"/>
</dbReference>
<protein>
    <recommendedName>
        <fullName evidence="6">Integrase catalytic domain-containing protein</fullName>
    </recommendedName>
</protein>
<dbReference type="SUPFAM" id="SSF53098">
    <property type="entry name" value="Ribonuclease H-like"/>
    <property type="match status" value="1"/>
</dbReference>
<dbReference type="GO" id="GO:0015074">
    <property type="term" value="P:DNA integration"/>
    <property type="evidence" value="ECO:0007669"/>
    <property type="project" value="InterPro"/>
</dbReference>
<dbReference type="PANTHER" id="PTHR35528:SF3">
    <property type="entry name" value="BLL1675 PROTEIN"/>
    <property type="match status" value="1"/>
</dbReference>
<dbReference type="eggNOG" id="COG3316">
    <property type="taxonomic scope" value="Bacteria"/>
</dbReference>
<comment type="similarity">
    <text evidence="5">Belongs to the initiator RepB protein family.</text>
</comment>
<dbReference type="NCBIfam" id="NF033587">
    <property type="entry name" value="transpos_IS6"/>
    <property type="match status" value="1"/>
</dbReference>
<reference evidence="7 8" key="1">
    <citation type="journal article" date="2010" name="J. Bacteriol.">
        <title>The genome of the amoeba symbiont 'Candidatus Amoebophilus asiaticus' reveals common mechanisms for host cell interaction among amoeba-associated bacteria.</title>
        <authorList>
            <person name="Schmitz-Esser S."/>
            <person name="Tischler P."/>
            <person name="Arnold R."/>
            <person name="Montanaro J."/>
            <person name="Wagner M."/>
            <person name="Rattei T."/>
            <person name="Horn M."/>
        </authorList>
    </citation>
    <scope>NUCLEOTIDE SEQUENCE [LARGE SCALE GENOMIC DNA]</scope>
    <source>
        <strain evidence="7 8">5a2</strain>
    </source>
</reference>
<dbReference type="AlphaFoldDB" id="C3L3Y3"/>
<evidence type="ECO:0000313" key="7">
    <source>
        <dbReference type="EMBL" id="ACP21024.1"/>
    </source>
</evidence>
<dbReference type="InterPro" id="IPR047930">
    <property type="entry name" value="Transpos_IS6"/>
</dbReference>
<dbReference type="Pfam" id="PF01051">
    <property type="entry name" value="Rep3_N"/>
    <property type="match status" value="1"/>
</dbReference>
<dbReference type="GO" id="GO:0006270">
    <property type="term" value="P:DNA replication initiation"/>
    <property type="evidence" value="ECO:0007669"/>
    <property type="project" value="InterPro"/>
</dbReference>
<dbReference type="InterPro" id="IPR032874">
    <property type="entry name" value="DDE_dom"/>
</dbReference>
<dbReference type="PROSITE" id="PS50994">
    <property type="entry name" value="INTEGRASE"/>
    <property type="match status" value="1"/>
</dbReference>
<dbReference type="InterPro" id="IPR000525">
    <property type="entry name" value="Initiator_Rep_WH1"/>
</dbReference>
<sequence>MDNKVITKGQEHAITIKQHNAITEARYDMSATEKNIIYMLLAQLEGLCCKKGTIGLNWNNSKKNSRPMNIFKRRHFKYDIIIWAVRWYCKYGVSYRDLEEMLLERGVEVDHSTIYRWVQFYAPKILDKLKWYWKPTLGYSWHVDETYVKVKGKWVYLYRAIDKAGNTIDFYLSTTRNANAAKRFLTKALNSIPSYARPKTINTDKNPAYGKAINQLKLAGKCLPDLEHRQVKYLNNLIESDHGKLKRLINPTLGFKSMKTAFATIKGFEIMRMFKKGRFNLWKYGQGIFGEINIITHNLLAI</sequence>
<keyword evidence="2" id="KW-0815">Transposition</keyword>
<evidence type="ECO:0000259" key="6">
    <source>
        <dbReference type="PROSITE" id="PS50994"/>
    </source>
</evidence>
<name>C3L3Y3_AMOA5</name>
<keyword evidence="3" id="KW-0238">DNA-binding</keyword>
<evidence type="ECO:0000256" key="4">
    <source>
        <dbReference type="ARBA" id="ARBA00023172"/>
    </source>
</evidence>
<dbReference type="KEGG" id="aas:Aasi_1747"/>
<proteinExistence type="inferred from homology"/>
<evidence type="ECO:0000256" key="5">
    <source>
        <dbReference type="ARBA" id="ARBA00038283"/>
    </source>
</evidence>
<dbReference type="GO" id="GO:0032196">
    <property type="term" value="P:transposition"/>
    <property type="evidence" value="ECO:0007669"/>
    <property type="project" value="UniProtKB-KW"/>
</dbReference>
<organism evidence="7 8">
    <name type="scientific">Amoebophilus asiaticus (strain 5a2)</name>
    <dbReference type="NCBI Taxonomy" id="452471"/>
    <lineage>
        <taxon>Bacteria</taxon>
        <taxon>Pseudomonadati</taxon>
        <taxon>Bacteroidota</taxon>
        <taxon>Cytophagia</taxon>
        <taxon>Cytophagales</taxon>
        <taxon>Amoebophilaceae</taxon>
        <taxon>Candidatus Amoebophilus</taxon>
    </lineage>
</organism>
<dbReference type="InterPro" id="IPR012337">
    <property type="entry name" value="RNaseH-like_sf"/>
</dbReference>
<dbReference type="GO" id="GO:0003677">
    <property type="term" value="F:DNA binding"/>
    <property type="evidence" value="ECO:0007669"/>
    <property type="project" value="UniProtKB-KW"/>
</dbReference>
<keyword evidence="8" id="KW-1185">Reference proteome</keyword>
<dbReference type="HOGENOM" id="CLU_067322_1_0_10"/>
<dbReference type="InterPro" id="IPR036397">
    <property type="entry name" value="RNaseH_sf"/>
</dbReference>
<gene>
    <name evidence="7" type="ordered locus">Aasi_1747</name>
</gene>
<dbReference type="Gene3D" id="1.10.10.10">
    <property type="entry name" value="Winged helix-like DNA-binding domain superfamily/Winged helix DNA-binding domain"/>
    <property type="match status" value="1"/>
</dbReference>
<evidence type="ECO:0000256" key="1">
    <source>
        <dbReference type="ARBA" id="ARBA00002286"/>
    </source>
</evidence>
<dbReference type="Pfam" id="PF13610">
    <property type="entry name" value="DDE_Tnp_IS240"/>
    <property type="match status" value="1"/>
</dbReference>
<dbReference type="InterPro" id="IPR001584">
    <property type="entry name" value="Integrase_cat-core"/>
</dbReference>
<dbReference type="InterPro" id="IPR036388">
    <property type="entry name" value="WH-like_DNA-bd_sf"/>
</dbReference>
<keyword evidence="4" id="KW-0233">DNA recombination</keyword>
<dbReference type="Proteomes" id="UP000001227">
    <property type="component" value="Chromosome"/>
</dbReference>
<evidence type="ECO:0000256" key="3">
    <source>
        <dbReference type="ARBA" id="ARBA00023125"/>
    </source>
</evidence>
<dbReference type="Gene3D" id="3.30.420.10">
    <property type="entry name" value="Ribonuclease H-like superfamily/Ribonuclease H"/>
    <property type="match status" value="1"/>
</dbReference>
<dbReference type="EMBL" id="CP001102">
    <property type="protein sequence ID" value="ACP21024.1"/>
    <property type="molecule type" value="Genomic_DNA"/>
</dbReference>
<dbReference type="InterPro" id="IPR052183">
    <property type="entry name" value="IS_Transposase"/>
</dbReference>
<dbReference type="STRING" id="452471.Aasi_1747"/>
<comment type="function">
    <text evidence="1">Involved in the transposition of the insertion sequence.</text>
</comment>
<evidence type="ECO:0000256" key="2">
    <source>
        <dbReference type="ARBA" id="ARBA00022578"/>
    </source>
</evidence>
<accession>C3L3Y3</accession>